<dbReference type="Gene3D" id="3.40.50.300">
    <property type="entry name" value="P-loop containing nucleotide triphosphate hydrolases"/>
    <property type="match status" value="1"/>
</dbReference>
<reference evidence="5" key="2">
    <citation type="submission" date="2022-12" db="EMBL/GenBank/DDBJ databases">
        <authorList>
            <person name="Sun Q."/>
            <person name="Zhou Y."/>
        </authorList>
    </citation>
    <scope>NUCLEOTIDE SEQUENCE</scope>
    <source>
        <strain evidence="5">CGMCC 1.15034</strain>
    </source>
</reference>
<dbReference type="Pfam" id="PF00437">
    <property type="entry name" value="T2SSE"/>
    <property type="match status" value="1"/>
</dbReference>
<dbReference type="RefSeq" id="WP_244659503.1">
    <property type="nucleotide sequence ID" value="NZ_BMHC01000033.1"/>
</dbReference>
<dbReference type="SUPFAM" id="SSF160246">
    <property type="entry name" value="EspE N-terminal domain-like"/>
    <property type="match status" value="1"/>
</dbReference>
<evidence type="ECO:0000256" key="3">
    <source>
        <dbReference type="ARBA" id="ARBA00022840"/>
    </source>
</evidence>
<dbReference type="FunFam" id="3.30.450.90:FF:000001">
    <property type="entry name" value="Type II secretion system ATPase GspE"/>
    <property type="match status" value="1"/>
</dbReference>
<dbReference type="FunFam" id="3.40.50.300:FF:000398">
    <property type="entry name" value="Type IV pilus assembly ATPase PilB"/>
    <property type="match status" value="1"/>
</dbReference>
<evidence type="ECO:0000259" key="4">
    <source>
        <dbReference type="PROSITE" id="PS00662"/>
    </source>
</evidence>
<evidence type="ECO:0000313" key="6">
    <source>
        <dbReference type="Proteomes" id="UP000625079"/>
    </source>
</evidence>
<name>A0AA88BCW2_9BRAD</name>
<keyword evidence="3" id="KW-0067">ATP-binding</keyword>
<accession>A0AA88BCW2</accession>
<evidence type="ECO:0000313" key="5">
    <source>
        <dbReference type="EMBL" id="GGI33716.1"/>
    </source>
</evidence>
<dbReference type="PANTHER" id="PTHR30258">
    <property type="entry name" value="TYPE II SECRETION SYSTEM PROTEIN GSPE-RELATED"/>
    <property type="match status" value="1"/>
</dbReference>
<dbReference type="SUPFAM" id="SSF52540">
    <property type="entry name" value="P-loop containing nucleoside triphosphate hydrolases"/>
    <property type="match status" value="1"/>
</dbReference>
<evidence type="ECO:0000256" key="1">
    <source>
        <dbReference type="ARBA" id="ARBA00006611"/>
    </source>
</evidence>
<proteinExistence type="inferred from homology"/>
<dbReference type="SMART" id="SM00382">
    <property type="entry name" value="AAA"/>
    <property type="match status" value="1"/>
</dbReference>
<organism evidence="5 6">
    <name type="scientific">Bradyrhizobium guangdongense</name>
    <dbReference type="NCBI Taxonomy" id="1325090"/>
    <lineage>
        <taxon>Bacteria</taxon>
        <taxon>Pseudomonadati</taxon>
        <taxon>Pseudomonadota</taxon>
        <taxon>Alphaproteobacteria</taxon>
        <taxon>Hyphomicrobiales</taxon>
        <taxon>Nitrobacteraceae</taxon>
        <taxon>Bradyrhizobium</taxon>
    </lineage>
</organism>
<reference evidence="5" key="1">
    <citation type="journal article" date="2014" name="Int. J. Syst. Evol. Microbiol.">
        <title>Complete genome sequence of Corynebacterium casei LMG S-19264T (=DSM 44701T), isolated from a smear-ripened cheese.</title>
        <authorList>
            <consortium name="US DOE Joint Genome Institute (JGI-PGF)"/>
            <person name="Walter F."/>
            <person name="Albersmeier A."/>
            <person name="Kalinowski J."/>
            <person name="Ruckert C."/>
        </authorList>
    </citation>
    <scope>NUCLEOTIDE SEQUENCE</scope>
    <source>
        <strain evidence="5">CGMCC 1.15034</strain>
    </source>
</reference>
<dbReference type="EMBL" id="BMHC01000033">
    <property type="protein sequence ID" value="GGI33716.1"/>
    <property type="molecule type" value="Genomic_DNA"/>
</dbReference>
<dbReference type="InterPro" id="IPR003593">
    <property type="entry name" value="AAA+_ATPase"/>
</dbReference>
<dbReference type="PANTHER" id="PTHR30258:SF2">
    <property type="entry name" value="COMG OPERON PROTEIN 1"/>
    <property type="match status" value="1"/>
</dbReference>
<evidence type="ECO:0000256" key="2">
    <source>
        <dbReference type="ARBA" id="ARBA00022741"/>
    </source>
</evidence>
<dbReference type="Gene3D" id="1.10.40.70">
    <property type="match status" value="1"/>
</dbReference>
<keyword evidence="2" id="KW-0547">Nucleotide-binding</keyword>
<dbReference type="Proteomes" id="UP000625079">
    <property type="component" value="Unassembled WGS sequence"/>
</dbReference>
<dbReference type="InterPro" id="IPR001482">
    <property type="entry name" value="T2SS/T4SS_dom"/>
</dbReference>
<comment type="similarity">
    <text evidence="1">Belongs to the GSP E family.</text>
</comment>
<dbReference type="AlphaFoldDB" id="A0AA88BCW2"/>
<dbReference type="InterPro" id="IPR007831">
    <property type="entry name" value="T2SS_GspE_N"/>
</dbReference>
<dbReference type="GO" id="GO:0005524">
    <property type="term" value="F:ATP binding"/>
    <property type="evidence" value="ECO:0007669"/>
    <property type="project" value="UniProtKB-KW"/>
</dbReference>
<dbReference type="PROSITE" id="PS00662">
    <property type="entry name" value="T2SP_E"/>
    <property type="match status" value="1"/>
</dbReference>
<protein>
    <submittedName>
        <fullName evidence="5">Type II secretion system protein E</fullName>
    </submittedName>
</protein>
<dbReference type="InterPro" id="IPR037257">
    <property type="entry name" value="T2SS_E_N_sf"/>
</dbReference>
<dbReference type="InterPro" id="IPR027417">
    <property type="entry name" value="P-loop_NTPase"/>
</dbReference>
<feature type="domain" description="Bacterial type II secretion system protein E" evidence="4">
    <location>
        <begin position="406"/>
        <end position="420"/>
    </location>
</feature>
<dbReference type="Pfam" id="PF05157">
    <property type="entry name" value="MshEN"/>
    <property type="match status" value="1"/>
</dbReference>
<dbReference type="CDD" id="cd01129">
    <property type="entry name" value="PulE-GspE-like"/>
    <property type="match status" value="1"/>
</dbReference>
<gene>
    <name evidence="5" type="primary">xpsE</name>
    <name evidence="5" type="ORF">GCM10010987_75770</name>
</gene>
<comment type="caution">
    <text evidence="5">The sequence shown here is derived from an EMBL/GenBank/DDBJ whole genome shotgun (WGS) entry which is preliminary data.</text>
</comment>
<dbReference type="GO" id="GO:0016887">
    <property type="term" value="F:ATP hydrolysis activity"/>
    <property type="evidence" value="ECO:0007669"/>
    <property type="project" value="TreeGrafter"/>
</dbReference>
<sequence length="593" mass="64924">MPAHLQTLIREDEPAAGVPRVLTPKEDGFAEAFAGLLVREGLVDAGAVARARRASEAASERLDTVMVKLGLLSEADLCGAYAVYCGLKVVRSSDVPPQAVLAERLKLPFLKASRTLPISASDGVLLLATVDPFDEEAHRAIGYMLRCKVELAVIAPADIERAFRKLYQDTGVPSSGDDQEMIGVGATDGNEMDIERLRDIANEAPIIRLVNQIIAHAAERGASDVHIEPGRDNVLVRFRLDGFLQQERLVPSTLKAALTTRIKIMAKLDIAERRLPQDGRIKTAVRGTEIDVRVSTLPTAFGESLVLRILDRTRVELDFSKLGLDQDIQAGLRQLMALPSGIILVTGPTGSGKTTTLYTALKELNRPELKLFTVEDPIEYQLAGINQIQVQPQIGLDFPAALRSILRQDPDIIMVGEIRDLETARIAVQASLTGHLVFSTLHTNSAIAAITRLMDIGIERYLLASTLTGVMAQRLVRRLCPHCARPAVYRAETPSRLKWPIPEGLAIDWSGAREAVGCETCHGTGYLGRTSVAELLVIDDEMREAIGRRNDDRRTMIALARHAGFHTLYEAGLIKVSRGETTIDEVLRVSRFD</sequence>
<dbReference type="Gene3D" id="3.30.300.160">
    <property type="entry name" value="Type II secretion system, protein E, N-terminal domain"/>
    <property type="match status" value="1"/>
</dbReference>
<dbReference type="Gene3D" id="3.30.450.90">
    <property type="match status" value="1"/>
</dbReference>
<dbReference type="GO" id="GO:0005886">
    <property type="term" value="C:plasma membrane"/>
    <property type="evidence" value="ECO:0007669"/>
    <property type="project" value="TreeGrafter"/>
</dbReference>